<dbReference type="PANTHER" id="PTHR35746:SF1">
    <property type="entry name" value="PENTATRICOPEPTIDE REPEAT (PPR) SUPERFAMILY PROTEIN"/>
    <property type="match status" value="1"/>
</dbReference>
<feature type="region of interest" description="Disordered" evidence="1">
    <location>
        <begin position="393"/>
        <end position="414"/>
    </location>
</feature>
<accession>A0AAN9HPU5</accession>
<proteinExistence type="predicted"/>
<feature type="region of interest" description="Disordered" evidence="1">
    <location>
        <begin position="1003"/>
        <end position="1083"/>
    </location>
</feature>
<feature type="compositionally biased region" description="Polar residues" evidence="1">
    <location>
        <begin position="84"/>
        <end position="94"/>
    </location>
</feature>
<keyword evidence="4" id="KW-1185">Reference proteome</keyword>
<evidence type="ECO:0000256" key="1">
    <source>
        <dbReference type="SAM" id="MobiDB-lite"/>
    </source>
</evidence>
<dbReference type="AlphaFoldDB" id="A0AAN9HPU5"/>
<feature type="compositionally biased region" description="Polar residues" evidence="1">
    <location>
        <begin position="1028"/>
        <end position="1050"/>
    </location>
</feature>
<protein>
    <recommendedName>
        <fullName evidence="2">C2H2-type domain-containing protein</fullName>
    </recommendedName>
</protein>
<feature type="region of interest" description="Disordered" evidence="1">
    <location>
        <begin position="58"/>
        <end position="94"/>
    </location>
</feature>
<organism evidence="3 4">
    <name type="scientific">Crotalaria pallida</name>
    <name type="common">Smooth rattlebox</name>
    <name type="synonym">Crotalaria striata</name>
    <dbReference type="NCBI Taxonomy" id="3830"/>
    <lineage>
        <taxon>Eukaryota</taxon>
        <taxon>Viridiplantae</taxon>
        <taxon>Streptophyta</taxon>
        <taxon>Embryophyta</taxon>
        <taxon>Tracheophyta</taxon>
        <taxon>Spermatophyta</taxon>
        <taxon>Magnoliopsida</taxon>
        <taxon>eudicotyledons</taxon>
        <taxon>Gunneridae</taxon>
        <taxon>Pentapetalae</taxon>
        <taxon>rosids</taxon>
        <taxon>fabids</taxon>
        <taxon>Fabales</taxon>
        <taxon>Fabaceae</taxon>
        <taxon>Papilionoideae</taxon>
        <taxon>50 kb inversion clade</taxon>
        <taxon>genistoids sensu lato</taxon>
        <taxon>core genistoids</taxon>
        <taxon>Crotalarieae</taxon>
        <taxon>Crotalaria</taxon>
    </lineage>
</organism>
<dbReference type="PANTHER" id="PTHR35746">
    <property type="entry name" value="PENTATRICOPEPTIDE REPEAT (PPR) SUPERFAMILY PROTEIN"/>
    <property type="match status" value="1"/>
</dbReference>
<sequence>MDNQLDHRRTLTPGHESHGVHVCNKCGWHYPNPHPSAKHRRAHKKICGTIEGYKLDGQQTHLNGSDDEHVSDDDKKTPGLVVSGPNNLETGQSDKGNFGIGAKLVSLRSEDEVFSDAVADFADSGLSSGIKEPLQQGSSGSGTSVEIVQIKDPEFSGSSEKSDFIDAADASQLIVEPSDDCQIQNPKTLQTERIEVGNTPELQGQLSSSSVDPLPSSIAGLRTEESSVVHSDDFFSLSGDSHRKTEVSPDVFSEKDYAGENVTDYNLISAAKVTNLMAKDEVKSAIDVVETVDSSDNVVGETCEGVSDTAVSSAISLDHQVVDEAVNLIEKNDTGFLSVLDQDDLALELNSVKITNALTDDQEESASEIQFATSSQVNISLEEAEGSVNVDFTPTHDERPDVAHPQSDYEDFKDPEGVVSQDPLILHSSELSKHDDDLKNSVTEENSFVFYPSQLTKKSDILSPDVHVVSSTSSTEKELENFEPMAEETHAEGNTEVSPVKLIVESFDGSHESGGSMSAMETEVKESHIVHLSEEHGTVEVSNDSDRISLLEGSLMTSLNENPRDASFGSATRETTGVISTDNTRHHEKNSIEINDVAVDGNVVRANVENGIGAETKDLQPGDLQLEAKQSSDLFKSDDADEMGKIEKYDITESPVISEAIVDDGTRKAKGIDTNIGPISAAQEYIKEDEINSSIKLHEDRSVDPSAASYHVQDAEWLIQAAENLSGKHASPLNTEPSALHAVKDNQDGDAGNEVSGIATMPVQDNKENEVVTDIKEHEGYSRSFDPSADSHDAELLVKSAENLSGKHTSLSSLNTESSVHRDYAVEDNQDGEAGGNASGITAVPVQDTSVNNLVKHNSSGIDVSVDSGSRCDSLEGNWGSVSVISLQSDAPAETLASTGSLASTEAGKSNMNNPKDVFHRQQFGKSEMFEPPSFMTWVEPGHVVSPKAADSEGQKGLDPQQPNSTMQAGWFPTLTQVTNESPGRKKNEEIIAKVTNWSTSKEHTPLKSLLGEAAQSNKPRSPRLEGNSANQKNSKIPENSISGLKTVNSILGPESPAAQAEKGEAAKEWNSPARYPADIKRDKGKVKSRPFWIQFVCCSSVDHQRR</sequence>
<feature type="region of interest" description="Disordered" evidence="1">
    <location>
        <begin position="947"/>
        <end position="969"/>
    </location>
</feature>
<dbReference type="Proteomes" id="UP001372338">
    <property type="component" value="Unassembled WGS sequence"/>
</dbReference>
<name>A0AAN9HPU5_CROPI</name>
<feature type="domain" description="C2H2-type" evidence="2">
    <location>
        <begin position="23"/>
        <end position="43"/>
    </location>
</feature>
<comment type="caution">
    <text evidence="3">The sequence shown here is derived from an EMBL/GenBank/DDBJ whole genome shotgun (WGS) entry which is preliminary data.</text>
</comment>
<evidence type="ECO:0000313" key="3">
    <source>
        <dbReference type="EMBL" id="KAK7247035.1"/>
    </source>
</evidence>
<evidence type="ECO:0000313" key="4">
    <source>
        <dbReference type="Proteomes" id="UP001372338"/>
    </source>
</evidence>
<dbReference type="EMBL" id="JAYWIO010000008">
    <property type="protein sequence ID" value="KAK7247035.1"/>
    <property type="molecule type" value="Genomic_DNA"/>
</dbReference>
<feature type="compositionally biased region" description="Basic and acidic residues" evidence="1">
    <location>
        <begin position="64"/>
        <end position="77"/>
    </location>
</feature>
<reference evidence="3 4" key="1">
    <citation type="submission" date="2024-01" db="EMBL/GenBank/DDBJ databases">
        <title>The genomes of 5 underutilized Papilionoideae crops provide insights into root nodulation and disease resistanc.</title>
        <authorList>
            <person name="Yuan L."/>
        </authorList>
    </citation>
    <scope>NUCLEOTIDE SEQUENCE [LARGE SCALE GENOMIC DNA]</scope>
    <source>
        <strain evidence="3">ZHUSHIDOU_FW_LH</strain>
        <tissue evidence="3">Leaf</tissue>
    </source>
</reference>
<dbReference type="PROSITE" id="PS00028">
    <property type="entry name" value="ZINC_FINGER_C2H2_1"/>
    <property type="match status" value="1"/>
</dbReference>
<dbReference type="InterPro" id="IPR013087">
    <property type="entry name" value="Znf_C2H2_type"/>
</dbReference>
<evidence type="ECO:0000259" key="2">
    <source>
        <dbReference type="PROSITE" id="PS00028"/>
    </source>
</evidence>
<gene>
    <name evidence="3" type="ORF">RIF29_41911</name>
</gene>